<dbReference type="InterPro" id="IPR009739">
    <property type="entry name" value="LprI-like_N"/>
</dbReference>
<dbReference type="RefSeq" id="WP_349229191.1">
    <property type="nucleotide sequence ID" value="NZ_JBBMFJ010000012.1"/>
</dbReference>
<evidence type="ECO:0000313" key="2">
    <source>
        <dbReference type="EMBL" id="MEQ2562976.1"/>
    </source>
</evidence>
<dbReference type="Proteomes" id="UP001437460">
    <property type="component" value="Unassembled WGS sequence"/>
</dbReference>
<dbReference type="PANTHER" id="PTHR39176:SF1">
    <property type="entry name" value="PERIPLASMIC PROTEIN"/>
    <property type="match status" value="1"/>
</dbReference>
<gene>
    <name evidence="2" type="ORF">WMO41_07340</name>
</gene>
<sequence>MRKWICILLAAGIAAGLMSGCSRNVGTQESAVWQVLETEILAEKADASGDVDFTHDYSEEIKADIEDVVSKSESLQKELEQIDTIIQKFTPLAEKAETQGEMNASSRWFYVIWDTELNNLWSRFMNLADQKTKESVLAEQRNWVAMKEEATLLSIGSSEENGSIYPLLQNSFLEEITKNRACVLASKLAGIKGEDFMLPDRSNKYGLFVDNQGTGNVYSALVTREGLNGENEAVISVYRTGETRGTFTDHGNGELAFASDDGNVRGIIHIDGWKGASFHVTEVTGNSAFTVGKELEFPFAF</sequence>
<dbReference type="Gene3D" id="1.20.1270.180">
    <property type="match status" value="1"/>
</dbReference>
<keyword evidence="3" id="KW-1185">Reference proteome</keyword>
<feature type="domain" description="Lysozyme inhibitor LprI-like N-terminal" evidence="1">
    <location>
        <begin position="94"/>
        <end position="181"/>
    </location>
</feature>
<dbReference type="PROSITE" id="PS51257">
    <property type="entry name" value="PROKAR_LIPOPROTEIN"/>
    <property type="match status" value="1"/>
</dbReference>
<organism evidence="2 3">
    <name type="scientific">Ventrimonas faecis</name>
    <dbReference type="NCBI Taxonomy" id="3133170"/>
    <lineage>
        <taxon>Bacteria</taxon>
        <taxon>Bacillati</taxon>
        <taxon>Bacillota</taxon>
        <taxon>Clostridia</taxon>
        <taxon>Lachnospirales</taxon>
        <taxon>Lachnospiraceae</taxon>
        <taxon>Ventrimonas</taxon>
    </lineage>
</organism>
<accession>A0ABV1HKX2</accession>
<reference evidence="2 3" key="1">
    <citation type="submission" date="2024-03" db="EMBL/GenBank/DDBJ databases">
        <title>Human intestinal bacterial collection.</title>
        <authorList>
            <person name="Pauvert C."/>
            <person name="Hitch T.C.A."/>
            <person name="Clavel T."/>
        </authorList>
    </citation>
    <scope>NUCLEOTIDE SEQUENCE [LARGE SCALE GENOMIC DNA]</scope>
    <source>
        <strain evidence="2 3">CLA-AP-H27</strain>
    </source>
</reference>
<dbReference type="Pfam" id="PF07007">
    <property type="entry name" value="LprI"/>
    <property type="match status" value="1"/>
</dbReference>
<dbReference type="EMBL" id="JBBMFJ010000012">
    <property type="protein sequence ID" value="MEQ2562976.1"/>
    <property type="molecule type" value="Genomic_DNA"/>
</dbReference>
<protein>
    <submittedName>
        <fullName evidence="2">Lysozyme inhibitor LprI family protein</fullName>
    </submittedName>
</protein>
<dbReference type="PANTHER" id="PTHR39176">
    <property type="entry name" value="PERIPLASMIC PROTEIN-RELATED"/>
    <property type="match status" value="1"/>
</dbReference>
<evidence type="ECO:0000313" key="3">
    <source>
        <dbReference type="Proteomes" id="UP001437460"/>
    </source>
</evidence>
<comment type="caution">
    <text evidence="2">The sequence shown here is derived from an EMBL/GenBank/DDBJ whole genome shotgun (WGS) entry which is preliminary data.</text>
</comment>
<proteinExistence type="predicted"/>
<name>A0ABV1HKX2_9FIRM</name>
<evidence type="ECO:0000259" key="1">
    <source>
        <dbReference type="Pfam" id="PF07007"/>
    </source>
</evidence>